<reference evidence="2" key="2">
    <citation type="journal article" date="2010" name="Mol. Plant Microbe Interact.">
        <title>Rhodococcus fascians impacts plant development through the dynamic fas-mediated production of a cytokinin mix.</title>
        <authorList>
            <person name="Pertry I."/>
            <person name="Vaclavikova K."/>
            <person name="Gemrotova M."/>
            <person name="Spichal L."/>
            <person name="Galuszka P."/>
            <person name="Depuydt S."/>
            <person name="Temmerman W."/>
            <person name="Stes E."/>
            <person name="De Keyser A."/>
            <person name="Riefler M."/>
            <person name="Biondi S."/>
            <person name="Novak O."/>
            <person name="Schmulling T."/>
            <person name="Strnad M."/>
            <person name="Tarkowski P."/>
            <person name="Holsters M."/>
            <person name="Vereecke D."/>
        </authorList>
    </citation>
    <scope>NUCLEOTIDE SEQUENCE</scope>
    <source>
        <strain evidence="2">D188</strain>
        <plasmid evidence="2">pFiD188</plasmid>
    </source>
</reference>
<reference evidence="2" key="4">
    <citation type="submission" date="2011-06" db="EMBL/GenBank/DDBJ databases">
        <authorList>
            <person name="Vereecke D.M."/>
        </authorList>
    </citation>
    <scope>NUCLEOTIDE SEQUENCE</scope>
    <source>
        <strain evidence="2">D188</strain>
        <plasmid evidence="2">pFiD188</plasmid>
    </source>
</reference>
<reference evidence="2" key="1">
    <citation type="journal article" date="2009" name="Proc. Natl. Acad. Sci. U.S.A.">
        <title>Identification of Rhodococcus fascians cytokinins and their modus operandi to reshape the plant.</title>
        <authorList>
            <person name="Pertry I."/>
            <person name="Vaclavikova K."/>
            <person name="Depuydt S."/>
            <person name="Galuszka P."/>
            <person name="Spichal L."/>
            <person name="Temmerman W."/>
            <person name="Stes E."/>
            <person name="Schmulling T."/>
            <person name="Kakimoto T."/>
            <person name="Van Montagu M.C."/>
            <person name="Strnad M."/>
            <person name="Holsters M."/>
            <person name="Tarkowski P."/>
            <person name="Vereecke D."/>
        </authorList>
    </citation>
    <scope>NUCLEOTIDE SEQUENCE</scope>
    <source>
        <strain evidence="2">D188</strain>
        <plasmid evidence="2">pFiD188</plasmid>
    </source>
</reference>
<sequence length="80" mass="8519">MTREHAPETLRDSNLSEPNAILTTMRIRTLDGPPLPAEILAHAARAVVLADLLAGQDITCGEKPSARSDASRDASTINRG</sequence>
<reference evidence="2" key="5">
    <citation type="journal article" date="2012" name="Mol. Plant Microbe Interact.">
        <title>pFiD188, the linear virulence plasmid of Rhodococcus fascians D188.</title>
        <authorList>
            <person name="Francis I."/>
            <person name="De Keyser A."/>
            <person name="De Backer P."/>
            <person name="Simon-Mateo C."/>
            <person name="Kalkus J."/>
            <person name="Pertry I."/>
            <person name="Ardiles-Diaz W."/>
            <person name="De Rycke R."/>
            <person name="Vandeputte O.M."/>
            <person name="El Jaziri M."/>
            <person name="Holsters M."/>
            <person name="Vereecke D."/>
        </authorList>
    </citation>
    <scope>NUCLEOTIDE SEQUENCE</scope>
    <source>
        <strain evidence="2">D188</strain>
        <plasmid evidence="2">pFiD188</plasmid>
    </source>
</reference>
<evidence type="ECO:0000256" key="1">
    <source>
        <dbReference type="SAM" id="MobiDB-lite"/>
    </source>
</evidence>
<geneLocation type="plasmid" evidence="2">
    <name>pFiD188</name>
</geneLocation>
<gene>
    <name evidence="2" type="ORF">pFi_159</name>
</gene>
<name>G8JZ24_RHOFA</name>
<evidence type="ECO:0000313" key="2">
    <source>
        <dbReference type="EMBL" id="AET25295.1"/>
    </source>
</evidence>
<dbReference type="EMBL" id="JN093097">
    <property type="protein sequence ID" value="AET25295.1"/>
    <property type="molecule type" value="Genomic_DNA"/>
</dbReference>
<proteinExistence type="predicted"/>
<feature type="region of interest" description="Disordered" evidence="1">
    <location>
        <begin position="60"/>
        <end position="80"/>
    </location>
</feature>
<accession>G8JZ24</accession>
<protein>
    <submittedName>
        <fullName evidence="2">Uncharacterized protein</fullName>
    </submittedName>
</protein>
<organism evidence="2">
    <name type="scientific">Rhodococcoides fascians D188</name>
    <dbReference type="NCBI Taxonomy" id="1051973"/>
    <lineage>
        <taxon>Bacteria</taxon>
        <taxon>Bacillati</taxon>
        <taxon>Actinomycetota</taxon>
        <taxon>Actinomycetes</taxon>
        <taxon>Mycobacteriales</taxon>
        <taxon>Nocardiaceae</taxon>
        <taxon>Rhodococcoides</taxon>
    </lineage>
</organism>
<dbReference type="AlphaFoldDB" id="G8JZ24"/>
<keyword evidence="2" id="KW-0614">Plasmid</keyword>
<reference evidence="2" key="3">
    <citation type="journal article" date="2011" name="Annu. Rev. Phytopathol.">
        <title>A successful bacterial coup d'etat: how Rhodococcus fascians redirects plant development.</title>
        <authorList>
            <person name="Stes E."/>
            <person name="Vandeputte O.M."/>
            <person name="El Jaziri M."/>
            <person name="Holsters M."/>
            <person name="Vereecke D."/>
        </authorList>
    </citation>
    <scope>NUCLEOTIDE SEQUENCE</scope>
    <source>
        <strain evidence="2">D188</strain>
        <plasmid evidence="2">pFiD188</plasmid>
    </source>
</reference>